<feature type="compositionally biased region" description="Polar residues" evidence="3">
    <location>
        <begin position="403"/>
        <end position="418"/>
    </location>
</feature>
<dbReference type="GO" id="GO:0031514">
    <property type="term" value="C:motile cilium"/>
    <property type="evidence" value="ECO:0007669"/>
    <property type="project" value="TreeGrafter"/>
</dbReference>
<dbReference type="InterPro" id="IPR011990">
    <property type="entry name" value="TPR-like_helical_dom_sf"/>
</dbReference>
<evidence type="ECO:0008006" key="6">
    <source>
        <dbReference type="Google" id="ProtNLM"/>
    </source>
</evidence>
<gene>
    <name evidence="4" type="ORF">QLX08_001566</name>
</gene>
<evidence type="ECO:0000256" key="1">
    <source>
        <dbReference type="ARBA" id="ARBA00022737"/>
    </source>
</evidence>
<sequence>MEEWMEWQNSVKNIKIIVHSIENVVRKDNIYMSITVEHNGVVLGDSDSILIKASYEENTVHLINITVNLSINVKDKQILNSVVSVPVLIKAFQIIENEEEEQTLSDETKKKSIFSTKSAVLPTSKLLGICNLDLMPVILGESTFTEKLILETPIFSFDGELIPWQNLPRLAITVMQDQTSIFQPEEMMNFLHITIESIYNIPEIFAENFHYKAGTIAYIDNEEPEKIIFDRGTWIKYRDVERTKRWNSLRHIENRAQLSKYKLDCDFMGVKNEFSKQFDLAKKMCEDIPRIEWNSLNRCIIWERGIEAMKNYIRKHKFWPFQFEVTTTGSPPTKSKNISSSATQLYQCYVDVSELLFPGRRSCRVVGQLYKFNSMENIQTQNIFSSETQRKEMTEKDKKNKSSNKTQSIRTEAETTQQISEPITTENGDPTIVVIEMELYKPLVACRIETDFTNLINEMIPKVKSEQSYVYSGDVAETQYMHCIQKLTEVLTESYRDFREENKRTDTKEGKPQEKYCFGPESDELTCFTQYLYKTGVYLTVRNTLRMKIPLLLDQKFKMPKSFIDSRKSRDFIASIYTYLVEQMHLAINQMVECRFTQDIEKDLDLTLIYFYAEEAYELEDMETAREYYTKAIAANKTDPHPWTRYAIFLKKIGDIERAKECCLEAISLKHQYAIALLVYGMILFENKEYKEAEIFLRAVTYLQPRFFEAWAILHLFFIRTEYYPGVDLALRIAKKCIQDKSRIITLDQEPLSWTMYHCPQDNVHIMIATFLLKFHFCEFAGLALAEEMSNSNRSIHVLYYMAVEHYLSGRYENALFHLEEIRCDYGMNYSVSSLMGHCYFKIKDTEKAVKCYEFARMLFDRPDNLHLVEIRLGYHYYDIGDYDRARRIFLSACKSSPTCLTWLGVGISCYETKQFHEAEISLSEANRINNHNSDVWGYLCLLNMTLGRYDEFAQCYAEMLKYQNNLKDRKLWLRITNLMKALDYAPPNLTQTDNLVEDYSAEGSEEQFGTY</sequence>
<accession>A0AAW1AHR6</accession>
<dbReference type="SUPFAM" id="SSF48452">
    <property type="entry name" value="TPR-like"/>
    <property type="match status" value="2"/>
</dbReference>
<dbReference type="SMART" id="SM00028">
    <property type="entry name" value="TPR"/>
    <property type="match status" value="5"/>
</dbReference>
<dbReference type="Proteomes" id="UP001432146">
    <property type="component" value="Unassembled WGS sequence"/>
</dbReference>
<protein>
    <recommendedName>
        <fullName evidence="6">Tetratricopeptide repeat protein 18</fullName>
    </recommendedName>
</protein>
<dbReference type="GO" id="GO:0060271">
    <property type="term" value="P:cilium assembly"/>
    <property type="evidence" value="ECO:0007669"/>
    <property type="project" value="TreeGrafter"/>
</dbReference>
<evidence type="ECO:0000313" key="5">
    <source>
        <dbReference type="Proteomes" id="UP001432146"/>
    </source>
</evidence>
<evidence type="ECO:0000256" key="3">
    <source>
        <dbReference type="SAM" id="MobiDB-lite"/>
    </source>
</evidence>
<evidence type="ECO:0000256" key="2">
    <source>
        <dbReference type="ARBA" id="ARBA00022803"/>
    </source>
</evidence>
<keyword evidence="1" id="KW-0677">Repeat</keyword>
<dbReference type="PANTHER" id="PTHR44314:SF1">
    <property type="entry name" value="CILIA- AND FLAGELLA-ASSOCIATED PROTEIN 70"/>
    <property type="match status" value="1"/>
</dbReference>
<feature type="region of interest" description="Disordered" evidence="3">
    <location>
        <begin position="383"/>
        <end position="418"/>
    </location>
</feature>
<proteinExistence type="predicted"/>
<name>A0AAW1AHR6_9HYME</name>
<comment type="caution">
    <text evidence="4">The sequence shown here is derived from an EMBL/GenBank/DDBJ whole genome shotgun (WGS) entry which is preliminary data.</text>
</comment>
<dbReference type="InterPro" id="IPR052628">
    <property type="entry name" value="CFAP70"/>
</dbReference>
<dbReference type="GO" id="GO:0070062">
    <property type="term" value="C:extracellular exosome"/>
    <property type="evidence" value="ECO:0007669"/>
    <property type="project" value="TreeGrafter"/>
</dbReference>
<dbReference type="Pfam" id="PF13181">
    <property type="entry name" value="TPR_8"/>
    <property type="match status" value="2"/>
</dbReference>
<dbReference type="InterPro" id="IPR019734">
    <property type="entry name" value="TPR_rpt"/>
</dbReference>
<dbReference type="GO" id="GO:0003341">
    <property type="term" value="P:cilium movement"/>
    <property type="evidence" value="ECO:0007669"/>
    <property type="project" value="TreeGrafter"/>
</dbReference>
<feature type="compositionally biased region" description="Basic and acidic residues" evidence="3">
    <location>
        <begin position="388"/>
        <end position="400"/>
    </location>
</feature>
<dbReference type="Gene3D" id="1.25.40.10">
    <property type="entry name" value="Tetratricopeptide repeat domain"/>
    <property type="match status" value="3"/>
</dbReference>
<dbReference type="AlphaFoldDB" id="A0AAW1AHR6"/>
<reference evidence="4 5" key="1">
    <citation type="submission" date="2024-05" db="EMBL/GenBank/DDBJ databases">
        <title>The nuclear and mitochondrial genome assemblies of Tetragonisca angustula (Apidae: Meliponini), a tiny yet remarkable pollinator in the Neotropics.</title>
        <authorList>
            <person name="Ferrari R."/>
            <person name="Ricardo P.C."/>
            <person name="Dias F.C."/>
            <person name="Araujo N.S."/>
            <person name="Soares D.O."/>
            <person name="Zhou Q.-S."/>
            <person name="Zhu C.-D."/>
            <person name="Coutinho L."/>
            <person name="Airas M.C."/>
            <person name="Batista T.M."/>
        </authorList>
    </citation>
    <scope>NUCLEOTIDE SEQUENCE [LARGE SCALE GENOMIC DNA]</scope>
    <source>
        <strain evidence="4">ASF017062</strain>
        <tissue evidence="4">Abdomen</tissue>
    </source>
</reference>
<dbReference type="EMBL" id="JAWNGG020000021">
    <property type="protein sequence ID" value="KAK9308383.1"/>
    <property type="molecule type" value="Genomic_DNA"/>
</dbReference>
<keyword evidence="5" id="KW-1185">Reference proteome</keyword>
<organism evidence="4 5">
    <name type="scientific">Tetragonisca angustula</name>
    <dbReference type="NCBI Taxonomy" id="166442"/>
    <lineage>
        <taxon>Eukaryota</taxon>
        <taxon>Metazoa</taxon>
        <taxon>Ecdysozoa</taxon>
        <taxon>Arthropoda</taxon>
        <taxon>Hexapoda</taxon>
        <taxon>Insecta</taxon>
        <taxon>Pterygota</taxon>
        <taxon>Neoptera</taxon>
        <taxon>Endopterygota</taxon>
        <taxon>Hymenoptera</taxon>
        <taxon>Apocrita</taxon>
        <taxon>Aculeata</taxon>
        <taxon>Apoidea</taxon>
        <taxon>Anthophila</taxon>
        <taxon>Apidae</taxon>
        <taxon>Tetragonisca</taxon>
    </lineage>
</organism>
<evidence type="ECO:0000313" key="4">
    <source>
        <dbReference type="EMBL" id="KAK9308383.1"/>
    </source>
</evidence>
<keyword evidence="2" id="KW-0802">TPR repeat</keyword>
<dbReference type="PANTHER" id="PTHR44314">
    <property type="entry name" value="CILIA- AND FLAGELLA-ASSOCIATED PROTEIN 70"/>
    <property type="match status" value="1"/>
</dbReference>